<sequence>MVNAPFSVCFLETDKQHVVYVSRATLLSFGGSHTYQSR</sequence>
<accession>A0A0H3HS84</accession>
<reference evidence="1 2" key="1">
    <citation type="journal article" date="2012" name="PLoS ONE">
        <title>Evolution of Burkholderia pseudomallei in recurrent melioidosis.</title>
        <authorList>
            <person name="Hayden H.S."/>
            <person name="Lim R."/>
            <person name="Brittnacher M.J."/>
            <person name="Sims E.H."/>
            <person name="Ramage E.R."/>
            <person name="Fong C."/>
            <person name="Wu Z."/>
            <person name="Crist E."/>
            <person name="Chang J."/>
            <person name="Zhou Y."/>
            <person name="Radey M."/>
            <person name="Rohmer L."/>
            <person name="Haugen E."/>
            <person name="Gillett W."/>
            <person name="Wuthiekanun V."/>
            <person name="Peacock S.J."/>
            <person name="Kaul R."/>
            <person name="Miller S.I."/>
            <person name="Manoil C."/>
            <person name="Jacobs M.A."/>
        </authorList>
    </citation>
    <scope>NUCLEOTIDE SEQUENCE [LARGE SCALE GENOMIC DNA]</scope>
    <source>
        <strain evidence="1 2">1026b</strain>
    </source>
</reference>
<gene>
    <name evidence="1" type="ordered locus">BP1026B_I3157</name>
</gene>
<dbReference type="AlphaFoldDB" id="A0A0H3HS84"/>
<dbReference type="EMBL" id="CP002833">
    <property type="protein sequence ID" value="AFI67740.1"/>
    <property type="molecule type" value="Genomic_DNA"/>
</dbReference>
<evidence type="ECO:0000313" key="2">
    <source>
        <dbReference type="Proteomes" id="UP000010087"/>
    </source>
</evidence>
<proteinExistence type="predicted"/>
<name>A0A0H3HS84_BURP2</name>
<evidence type="ECO:0000313" key="1">
    <source>
        <dbReference type="EMBL" id="AFI67740.1"/>
    </source>
</evidence>
<organism evidence="1 2">
    <name type="scientific">Burkholderia pseudomallei (strain 1026b)</name>
    <dbReference type="NCBI Taxonomy" id="884204"/>
    <lineage>
        <taxon>Bacteria</taxon>
        <taxon>Pseudomonadati</taxon>
        <taxon>Pseudomonadota</taxon>
        <taxon>Betaproteobacteria</taxon>
        <taxon>Burkholderiales</taxon>
        <taxon>Burkholderiaceae</taxon>
        <taxon>Burkholderia</taxon>
        <taxon>pseudomallei group</taxon>
    </lineage>
</organism>
<dbReference type="KEGG" id="bpz:BP1026B_I3157"/>
<protein>
    <submittedName>
        <fullName evidence="1">Uncharacterized protein</fullName>
    </submittedName>
</protein>
<dbReference type="Proteomes" id="UP000010087">
    <property type="component" value="Chromosome 1"/>
</dbReference>